<dbReference type="InterPro" id="IPR020846">
    <property type="entry name" value="MFS_dom"/>
</dbReference>
<dbReference type="EMBL" id="AP027041">
    <property type="protein sequence ID" value="BDU16736.1"/>
    <property type="molecule type" value="Genomic_DNA"/>
</dbReference>
<evidence type="ECO:0000256" key="5">
    <source>
        <dbReference type="ARBA" id="ARBA00023136"/>
    </source>
</evidence>
<feature type="transmembrane region" description="Helical" evidence="6">
    <location>
        <begin position="194"/>
        <end position="219"/>
    </location>
</feature>
<keyword evidence="5 6" id="KW-0472">Membrane</keyword>
<feature type="transmembrane region" description="Helical" evidence="6">
    <location>
        <begin position="272"/>
        <end position="292"/>
    </location>
</feature>
<organism evidence="8 9">
    <name type="scientific">Lysobacter auxotrophicus</name>
    <dbReference type="NCBI Taxonomy" id="2992573"/>
    <lineage>
        <taxon>Bacteria</taxon>
        <taxon>Pseudomonadati</taxon>
        <taxon>Pseudomonadota</taxon>
        <taxon>Gammaproteobacteria</taxon>
        <taxon>Lysobacterales</taxon>
        <taxon>Lysobacteraceae</taxon>
        <taxon>Lysobacter</taxon>
    </lineage>
</organism>
<evidence type="ECO:0000256" key="1">
    <source>
        <dbReference type="ARBA" id="ARBA00004651"/>
    </source>
</evidence>
<feature type="transmembrane region" description="Helical" evidence="6">
    <location>
        <begin position="167"/>
        <end position="188"/>
    </location>
</feature>
<keyword evidence="2" id="KW-1003">Cell membrane</keyword>
<proteinExistence type="predicted"/>
<accession>A0ABM8DDQ6</accession>
<evidence type="ECO:0000256" key="6">
    <source>
        <dbReference type="SAM" id="Phobius"/>
    </source>
</evidence>
<dbReference type="PANTHER" id="PTHR43124:SF5">
    <property type="entry name" value="PURINE RIBONUCLEOSIDE EFFLUX PUMP NEPI"/>
    <property type="match status" value="1"/>
</dbReference>
<dbReference type="SUPFAM" id="SSF103473">
    <property type="entry name" value="MFS general substrate transporter"/>
    <property type="match status" value="1"/>
</dbReference>
<dbReference type="InterPro" id="IPR036259">
    <property type="entry name" value="MFS_trans_sf"/>
</dbReference>
<feature type="transmembrane region" description="Helical" evidence="6">
    <location>
        <begin position="132"/>
        <end position="155"/>
    </location>
</feature>
<dbReference type="InterPro" id="IPR011701">
    <property type="entry name" value="MFS"/>
</dbReference>
<gene>
    <name evidence="8" type="ORF">LA521A_19370</name>
</gene>
<feature type="transmembrane region" description="Helical" evidence="6">
    <location>
        <begin position="391"/>
        <end position="409"/>
    </location>
</feature>
<sequence length="425" mass="43643">MSSTECSVLERDEVDRADVDRDDVARNDPVSDAASTLANWPAVASLTLGVFGLVTAEFLPASLLTAMAADLHISEGAAGQTVTATALVGAIAAPSIPVLTRRMDRRRVMLALTLALLLSNAIAVFAKDLTTLLVARVMLGVALGGFWSMAAPLALRLVPDALFPRAMSLILTGVSVATVCAAPIGAWMGDTWGWRSAFVAAGAVGLVTLLAQWITLPALPPKSQPDLRVLGQLITRGPVRAALVVVLLVISGHFAGFTYIRPLMENVTHLSIGAISAVLLGYGIGGFFGNLAGGYVAGRSERHAIVLGSVFIAALALALLLAGQSASVASVAIVLWGFAFGAFPVGFQIWIVRAAPDQAEGASGLLVAAFQTAIATGAIGGGVLVDRIGALGGPWFAVIAMTLGAILTLRYGPRGSTPVAVTPTH</sequence>
<feature type="transmembrane region" description="Helical" evidence="6">
    <location>
        <begin position="239"/>
        <end position="260"/>
    </location>
</feature>
<evidence type="ECO:0000259" key="7">
    <source>
        <dbReference type="PROSITE" id="PS50850"/>
    </source>
</evidence>
<keyword evidence="4 6" id="KW-1133">Transmembrane helix</keyword>
<name>A0ABM8DDQ6_9GAMM</name>
<feature type="transmembrane region" description="Helical" evidence="6">
    <location>
        <begin position="108"/>
        <end position="126"/>
    </location>
</feature>
<evidence type="ECO:0000256" key="3">
    <source>
        <dbReference type="ARBA" id="ARBA00022692"/>
    </source>
</evidence>
<dbReference type="Proteomes" id="UP001317822">
    <property type="component" value="Chromosome"/>
</dbReference>
<evidence type="ECO:0000256" key="2">
    <source>
        <dbReference type="ARBA" id="ARBA00022475"/>
    </source>
</evidence>
<feature type="transmembrane region" description="Helical" evidence="6">
    <location>
        <begin position="304"/>
        <end position="322"/>
    </location>
</feature>
<feature type="domain" description="Major facilitator superfamily (MFS) profile" evidence="7">
    <location>
        <begin position="42"/>
        <end position="416"/>
    </location>
</feature>
<dbReference type="CDD" id="cd17324">
    <property type="entry name" value="MFS_NepI_like"/>
    <property type="match status" value="1"/>
</dbReference>
<dbReference type="Pfam" id="PF07690">
    <property type="entry name" value="MFS_1"/>
    <property type="match status" value="1"/>
</dbReference>
<comment type="subcellular location">
    <subcellularLocation>
        <location evidence="1">Cell membrane</location>
        <topology evidence="1">Multi-pass membrane protein</topology>
    </subcellularLocation>
</comment>
<dbReference type="PROSITE" id="PS50850">
    <property type="entry name" value="MFS"/>
    <property type="match status" value="1"/>
</dbReference>
<keyword evidence="3 6" id="KW-0812">Transmembrane</keyword>
<reference evidence="8 9" key="1">
    <citation type="journal article" date="2023" name="Int. J. Syst. Evol. Microbiol.">
        <title>Physiological and genomic analyses of cobalamin (vitamin B12)-auxotrophy of Lysobacter auxotrophicus sp. nov., a methionine-auxotrophic chitinolytic bacterium isolated from chitin-treated soil.</title>
        <authorList>
            <person name="Saito A."/>
            <person name="Dohra H."/>
            <person name="Hamada M."/>
            <person name="Moriuchi R."/>
            <person name="Kotsuchibashi Y."/>
            <person name="Mori K."/>
        </authorList>
    </citation>
    <scope>NUCLEOTIDE SEQUENCE [LARGE SCALE GENOMIC DNA]</scope>
    <source>
        <strain evidence="8 9">5-21a</strain>
    </source>
</reference>
<dbReference type="PANTHER" id="PTHR43124">
    <property type="entry name" value="PURINE EFFLUX PUMP PBUE"/>
    <property type="match status" value="1"/>
</dbReference>
<protein>
    <submittedName>
        <fullName evidence="8">MFS transporter</fullName>
    </submittedName>
</protein>
<evidence type="ECO:0000256" key="4">
    <source>
        <dbReference type="ARBA" id="ARBA00022989"/>
    </source>
</evidence>
<dbReference type="RefSeq" id="WP_281778722.1">
    <property type="nucleotide sequence ID" value="NZ_AP027041.1"/>
</dbReference>
<dbReference type="Gene3D" id="1.20.1250.20">
    <property type="entry name" value="MFS general substrate transporter like domains"/>
    <property type="match status" value="1"/>
</dbReference>
<dbReference type="InterPro" id="IPR050189">
    <property type="entry name" value="MFS_Efflux_Transporters"/>
</dbReference>
<feature type="transmembrane region" description="Helical" evidence="6">
    <location>
        <begin position="364"/>
        <end position="385"/>
    </location>
</feature>
<evidence type="ECO:0000313" key="9">
    <source>
        <dbReference type="Proteomes" id="UP001317822"/>
    </source>
</evidence>
<feature type="transmembrane region" description="Helical" evidence="6">
    <location>
        <begin position="328"/>
        <end position="352"/>
    </location>
</feature>
<evidence type="ECO:0000313" key="8">
    <source>
        <dbReference type="EMBL" id="BDU16736.1"/>
    </source>
</evidence>
<keyword evidence="9" id="KW-1185">Reference proteome</keyword>